<keyword evidence="1" id="KW-0695">RNA-directed DNA polymerase</keyword>
<dbReference type="Proteomes" id="UP000478052">
    <property type="component" value="Unassembled WGS sequence"/>
</dbReference>
<protein>
    <submittedName>
        <fullName evidence="1">Reverse transcriptase domain-containing protein</fullName>
    </submittedName>
</protein>
<evidence type="ECO:0000313" key="2">
    <source>
        <dbReference type="Proteomes" id="UP000478052"/>
    </source>
</evidence>
<dbReference type="GO" id="GO:0003964">
    <property type="term" value="F:RNA-directed DNA polymerase activity"/>
    <property type="evidence" value="ECO:0007669"/>
    <property type="project" value="UniProtKB-KW"/>
</dbReference>
<accession>A0A6G0W225</accession>
<name>A0A6G0W225_APHCR</name>
<dbReference type="InterPro" id="IPR036691">
    <property type="entry name" value="Endo/exonu/phosph_ase_sf"/>
</dbReference>
<dbReference type="Gene3D" id="3.60.10.10">
    <property type="entry name" value="Endonuclease/exonuclease/phosphatase"/>
    <property type="match status" value="1"/>
</dbReference>
<gene>
    <name evidence="1" type="ORF">FWK35_00032299</name>
</gene>
<reference evidence="1 2" key="1">
    <citation type="submission" date="2019-08" db="EMBL/GenBank/DDBJ databases">
        <title>Whole genome of Aphis craccivora.</title>
        <authorList>
            <person name="Voronova N.V."/>
            <person name="Shulinski R.S."/>
            <person name="Bandarenka Y.V."/>
            <person name="Zhorov D.G."/>
            <person name="Warner D."/>
        </authorList>
    </citation>
    <scope>NUCLEOTIDE SEQUENCE [LARGE SCALE GENOMIC DNA]</scope>
    <source>
        <strain evidence="1">180601</strain>
        <tissue evidence="1">Whole Body</tissue>
    </source>
</reference>
<organism evidence="1 2">
    <name type="scientific">Aphis craccivora</name>
    <name type="common">Cowpea aphid</name>
    <dbReference type="NCBI Taxonomy" id="307492"/>
    <lineage>
        <taxon>Eukaryota</taxon>
        <taxon>Metazoa</taxon>
        <taxon>Ecdysozoa</taxon>
        <taxon>Arthropoda</taxon>
        <taxon>Hexapoda</taxon>
        <taxon>Insecta</taxon>
        <taxon>Pterygota</taxon>
        <taxon>Neoptera</taxon>
        <taxon>Paraneoptera</taxon>
        <taxon>Hemiptera</taxon>
        <taxon>Sternorrhyncha</taxon>
        <taxon>Aphidomorpha</taxon>
        <taxon>Aphidoidea</taxon>
        <taxon>Aphididae</taxon>
        <taxon>Aphidini</taxon>
        <taxon>Aphis</taxon>
        <taxon>Aphis</taxon>
    </lineage>
</organism>
<dbReference type="AlphaFoldDB" id="A0A6G0W225"/>
<dbReference type="EMBL" id="VUJU01010154">
    <property type="protein sequence ID" value="KAF0715570.1"/>
    <property type="molecule type" value="Genomic_DNA"/>
</dbReference>
<proteinExistence type="predicted"/>
<dbReference type="SUPFAM" id="SSF56219">
    <property type="entry name" value="DNase I-like"/>
    <property type="match status" value="1"/>
</dbReference>
<sequence>MPPKLDTPLKPTKSCQFGKYQFCCELSQLAVSNVLQETFAREKCQFNLVLFNVPESTSSVITECIADDKSTIGQILGPLAFCLCKPHIGAPRPIKAILDSKESAFNLLTAFNTAKRSVFLDGFRMTRDKTQLQRKLLRSCLSKLDRRTNSGEAGLRIIFENGLPKVGTTHSKNREGPNFNCSFIVLTETWLTDNFSNSELGMYDRCSSTSNCLRGGGVLIGVRKNINAYPVQVTQLDVEHIFVRFSFESTSIILGGVYIPPLSSPQNYEYHTTAVESLLYQYPDHIFIICGDYNLPEIS</sequence>
<dbReference type="OrthoDB" id="6629592at2759"/>
<comment type="caution">
    <text evidence="1">The sequence shown here is derived from an EMBL/GenBank/DDBJ whole genome shotgun (WGS) entry which is preliminary data.</text>
</comment>
<keyword evidence="1" id="KW-0808">Transferase</keyword>
<evidence type="ECO:0000313" key="1">
    <source>
        <dbReference type="EMBL" id="KAF0715570.1"/>
    </source>
</evidence>
<keyword evidence="2" id="KW-1185">Reference proteome</keyword>
<keyword evidence="1" id="KW-0548">Nucleotidyltransferase</keyword>